<dbReference type="Gene3D" id="1.25.40.10">
    <property type="entry name" value="Tetratricopeptide repeat domain"/>
    <property type="match status" value="2"/>
</dbReference>
<comment type="subcellular location">
    <subcellularLocation>
        <location evidence="1">Cell envelope</location>
    </subcellularLocation>
</comment>
<dbReference type="PROSITE" id="PS50005">
    <property type="entry name" value="TPR"/>
    <property type="match status" value="2"/>
</dbReference>
<dbReference type="eggNOG" id="COG4235">
    <property type="taxonomic scope" value="Bacteria"/>
</dbReference>
<dbReference type="InterPro" id="IPR017560">
    <property type="entry name" value="Cyt_c_biogenesis_CcmI"/>
</dbReference>
<dbReference type="InterPro" id="IPR051263">
    <property type="entry name" value="C-type_cytochrome_biogenesis"/>
</dbReference>
<name>Q223K8_ALBFT</name>
<dbReference type="InterPro" id="IPR056413">
    <property type="entry name" value="TPR_CcmH_CycH"/>
</dbReference>
<protein>
    <submittedName>
        <fullName evidence="7">Tetratricopeptide TPR_2</fullName>
    </submittedName>
</protein>
<dbReference type="PANTHER" id="PTHR47870">
    <property type="entry name" value="CYTOCHROME C-TYPE BIOGENESIS PROTEIN CCMH"/>
    <property type="match status" value="1"/>
</dbReference>
<dbReference type="AlphaFoldDB" id="Q223K8"/>
<dbReference type="KEGG" id="rfr:Rfer_0037"/>
<accession>Q223K8</accession>
<evidence type="ECO:0000256" key="3">
    <source>
        <dbReference type="ARBA" id="ARBA00022748"/>
    </source>
</evidence>
<feature type="repeat" description="TPR" evidence="5">
    <location>
        <begin position="154"/>
        <end position="187"/>
    </location>
</feature>
<dbReference type="RefSeq" id="WP_011462372.1">
    <property type="nucleotide sequence ID" value="NC_007908.1"/>
</dbReference>
<evidence type="ECO:0000256" key="2">
    <source>
        <dbReference type="ARBA" id="ARBA00022737"/>
    </source>
</evidence>
<dbReference type="GO" id="GO:0005886">
    <property type="term" value="C:plasma membrane"/>
    <property type="evidence" value="ECO:0007669"/>
    <property type="project" value="TreeGrafter"/>
</dbReference>
<dbReference type="EMBL" id="CP000267">
    <property type="protein sequence ID" value="ABD67799.1"/>
    <property type="molecule type" value="Genomic_DNA"/>
</dbReference>
<dbReference type="Pfam" id="PF23914">
    <property type="entry name" value="TPR_CcmH_CycH"/>
    <property type="match status" value="2"/>
</dbReference>
<dbReference type="Proteomes" id="UP000008332">
    <property type="component" value="Chromosome"/>
</dbReference>
<evidence type="ECO:0000256" key="1">
    <source>
        <dbReference type="ARBA" id="ARBA00004196"/>
    </source>
</evidence>
<dbReference type="NCBIfam" id="TIGR03142">
    <property type="entry name" value="cytochro_ccmI"/>
    <property type="match status" value="1"/>
</dbReference>
<feature type="repeat" description="TPR" evidence="5">
    <location>
        <begin position="407"/>
        <end position="440"/>
    </location>
</feature>
<organism evidence="7 8">
    <name type="scientific">Albidiferax ferrireducens (strain ATCC BAA-621 / DSM 15236 / T118)</name>
    <name type="common">Rhodoferax ferrireducens</name>
    <dbReference type="NCBI Taxonomy" id="338969"/>
    <lineage>
        <taxon>Bacteria</taxon>
        <taxon>Pseudomonadati</taxon>
        <taxon>Pseudomonadota</taxon>
        <taxon>Betaproteobacteria</taxon>
        <taxon>Burkholderiales</taxon>
        <taxon>Comamonadaceae</taxon>
        <taxon>Rhodoferax</taxon>
    </lineage>
</organism>
<reference evidence="8" key="1">
    <citation type="submission" date="2006-02" db="EMBL/GenBank/DDBJ databases">
        <title>Complete sequence of chromosome of Rhodoferax ferrireducens DSM 15236.</title>
        <authorList>
            <person name="Copeland A."/>
            <person name="Lucas S."/>
            <person name="Lapidus A."/>
            <person name="Barry K."/>
            <person name="Detter J.C."/>
            <person name="Glavina del Rio T."/>
            <person name="Hammon N."/>
            <person name="Israni S."/>
            <person name="Pitluck S."/>
            <person name="Brettin T."/>
            <person name="Bruce D."/>
            <person name="Han C."/>
            <person name="Tapia R."/>
            <person name="Gilna P."/>
            <person name="Kiss H."/>
            <person name="Schmutz J."/>
            <person name="Larimer F."/>
            <person name="Land M."/>
            <person name="Kyrpides N."/>
            <person name="Ivanova N."/>
            <person name="Richardson P."/>
        </authorList>
    </citation>
    <scope>NUCLEOTIDE SEQUENCE [LARGE SCALE GENOMIC DNA]</scope>
    <source>
        <strain evidence="8">ATCC BAA-621 / DSM 15236 / T118</strain>
    </source>
</reference>
<dbReference type="HOGENOM" id="CLU_036074_4_1_4"/>
<evidence type="ECO:0000256" key="4">
    <source>
        <dbReference type="ARBA" id="ARBA00022803"/>
    </source>
</evidence>
<dbReference type="InterPro" id="IPR019734">
    <property type="entry name" value="TPR_rpt"/>
</dbReference>
<feature type="domain" description="Cytochrome c-type biogenesis protein H TPR" evidence="6">
    <location>
        <begin position="129"/>
        <end position="260"/>
    </location>
</feature>
<dbReference type="GO" id="GO:0017004">
    <property type="term" value="P:cytochrome complex assembly"/>
    <property type="evidence" value="ECO:0007669"/>
    <property type="project" value="UniProtKB-KW"/>
</dbReference>
<sequence length="466" mass="49712">MTVFIAIAVLLTLLVMAWIVRPLLRPAPAAGVSSERLNASIYRDQLDTLERDLARGVISPADCEATRDELQLRLLDDTEEPAPIQHTSGTSIWTGRLTAALIVVLMPLGSAGMYWLLGTPAAIDPAASQKANEDQAMKMVNSLAARLQANPDNPQGWAMLARSYKVMGRFDEAEQAFKKAGDLVNTNPDLMVDYADLLAVRANNNIEGKSLELVNKALSIDPQHPMGLMMAGVAAYRRSDFKGAVNRWETLLTLLEPGSPDAQQVETDIADARAKAGLPAAQKVTAPPVTPAAGPGAEAGKLPPVDPAAAAAMTPEMINQMVDRLAARQKANPDDLPGWVRLAHAYKVQGRLADAEQAYAKASKLVDSDPDLLTQYADVLATRADNKIEGRPLALVNKALALNPKHPTALMMAGTAAYRRADYAQAVAHWEKVLSVLPPGSSDATQVQAEIADARAKGGLGLLAKP</sequence>
<evidence type="ECO:0000313" key="7">
    <source>
        <dbReference type="EMBL" id="ABD67799.1"/>
    </source>
</evidence>
<evidence type="ECO:0000256" key="5">
    <source>
        <dbReference type="PROSITE-ProRule" id="PRU00339"/>
    </source>
</evidence>
<dbReference type="SUPFAM" id="SSF48452">
    <property type="entry name" value="TPR-like"/>
    <property type="match status" value="2"/>
</dbReference>
<dbReference type="GO" id="GO:0030313">
    <property type="term" value="C:cell envelope"/>
    <property type="evidence" value="ECO:0007669"/>
    <property type="project" value="UniProtKB-SubCell"/>
</dbReference>
<proteinExistence type="predicted"/>
<dbReference type="OrthoDB" id="9776053at2"/>
<evidence type="ECO:0000259" key="6">
    <source>
        <dbReference type="Pfam" id="PF23914"/>
    </source>
</evidence>
<keyword evidence="4 5" id="KW-0802">TPR repeat</keyword>
<dbReference type="InterPro" id="IPR011990">
    <property type="entry name" value="TPR-like_helical_dom_sf"/>
</dbReference>
<keyword evidence="2" id="KW-0677">Repeat</keyword>
<dbReference type="PANTHER" id="PTHR47870:SF1">
    <property type="entry name" value="CYTOCHROME C-TYPE BIOGENESIS PROTEIN CCMH"/>
    <property type="match status" value="1"/>
</dbReference>
<evidence type="ECO:0000313" key="8">
    <source>
        <dbReference type="Proteomes" id="UP000008332"/>
    </source>
</evidence>
<keyword evidence="3" id="KW-0201">Cytochrome c-type biogenesis</keyword>
<dbReference type="STRING" id="338969.Rfer_0037"/>
<gene>
    <name evidence="7" type="ordered locus">Rfer_0037</name>
</gene>
<keyword evidence="8" id="KW-1185">Reference proteome</keyword>
<feature type="domain" description="Cytochrome c-type biogenesis protein H TPR" evidence="6">
    <location>
        <begin position="311"/>
        <end position="442"/>
    </location>
</feature>
<dbReference type="SMART" id="SM00028">
    <property type="entry name" value="TPR"/>
    <property type="match status" value="3"/>
</dbReference>